<gene>
    <name evidence="2" type="ORF">BU16DRAFT_558928</name>
</gene>
<feature type="compositionally biased region" description="Low complexity" evidence="1">
    <location>
        <begin position="93"/>
        <end position="105"/>
    </location>
</feature>
<dbReference type="AlphaFoldDB" id="A0A6A6R2W4"/>
<evidence type="ECO:0000256" key="1">
    <source>
        <dbReference type="SAM" id="MobiDB-lite"/>
    </source>
</evidence>
<feature type="compositionally biased region" description="Polar residues" evidence="1">
    <location>
        <begin position="1"/>
        <end position="12"/>
    </location>
</feature>
<evidence type="ECO:0000313" key="2">
    <source>
        <dbReference type="EMBL" id="KAF2498889.1"/>
    </source>
</evidence>
<organism evidence="2 3">
    <name type="scientific">Lophium mytilinum</name>
    <dbReference type="NCBI Taxonomy" id="390894"/>
    <lineage>
        <taxon>Eukaryota</taxon>
        <taxon>Fungi</taxon>
        <taxon>Dikarya</taxon>
        <taxon>Ascomycota</taxon>
        <taxon>Pezizomycotina</taxon>
        <taxon>Dothideomycetes</taxon>
        <taxon>Pleosporomycetidae</taxon>
        <taxon>Mytilinidiales</taxon>
        <taxon>Mytilinidiaceae</taxon>
        <taxon>Lophium</taxon>
    </lineage>
</organism>
<feature type="compositionally biased region" description="Low complexity" evidence="1">
    <location>
        <begin position="17"/>
        <end position="30"/>
    </location>
</feature>
<dbReference type="EMBL" id="MU004185">
    <property type="protein sequence ID" value="KAF2498889.1"/>
    <property type="molecule type" value="Genomic_DNA"/>
</dbReference>
<accession>A0A6A6R2W4</accession>
<evidence type="ECO:0000313" key="3">
    <source>
        <dbReference type="Proteomes" id="UP000799750"/>
    </source>
</evidence>
<feature type="compositionally biased region" description="Low complexity" evidence="1">
    <location>
        <begin position="140"/>
        <end position="153"/>
    </location>
</feature>
<sequence length="234" mass="23957">MEGQSQSSTNPAITVDPPANEPTNNAPPAEMTVTTEKGAEANVTVADSEADVAVGNESNQDSTPAEPEGAGGATETNEEPAEEGQKDEKPDITATADGDATANNGQQKEVPPSAAASSKSAAASAAASRAASVKEERESAASSAASEAESAAETAREGQEGAAEESVEQEPLVKRPATVNTTSTTTKIRKKDKTRAYTPNWVYDALLGREIAAEIKPKINEKAGRAPANPPVLT</sequence>
<reference evidence="2" key="1">
    <citation type="journal article" date="2020" name="Stud. Mycol.">
        <title>101 Dothideomycetes genomes: a test case for predicting lifestyles and emergence of pathogens.</title>
        <authorList>
            <person name="Haridas S."/>
            <person name="Albert R."/>
            <person name="Binder M."/>
            <person name="Bloem J."/>
            <person name="Labutti K."/>
            <person name="Salamov A."/>
            <person name="Andreopoulos B."/>
            <person name="Baker S."/>
            <person name="Barry K."/>
            <person name="Bills G."/>
            <person name="Bluhm B."/>
            <person name="Cannon C."/>
            <person name="Castanera R."/>
            <person name="Culley D."/>
            <person name="Daum C."/>
            <person name="Ezra D."/>
            <person name="Gonzalez J."/>
            <person name="Henrissat B."/>
            <person name="Kuo A."/>
            <person name="Liang C."/>
            <person name="Lipzen A."/>
            <person name="Lutzoni F."/>
            <person name="Magnuson J."/>
            <person name="Mondo S."/>
            <person name="Nolan M."/>
            <person name="Ohm R."/>
            <person name="Pangilinan J."/>
            <person name="Park H.-J."/>
            <person name="Ramirez L."/>
            <person name="Alfaro M."/>
            <person name="Sun H."/>
            <person name="Tritt A."/>
            <person name="Yoshinaga Y."/>
            <person name="Zwiers L.-H."/>
            <person name="Turgeon B."/>
            <person name="Goodwin S."/>
            <person name="Spatafora J."/>
            <person name="Crous P."/>
            <person name="Grigoriev I."/>
        </authorList>
    </citation>
    <scope>NUCLEOTIDE SEQUENCE</scope>
    <source>
        <strain evidence="2">CBS 269.34</strain>
    </source>
</reference>
<feature type="region of interest" description="Disordered" evidence="1">
    <location>
        <begin position="1"/>
        <end position="195"/>
    </location>
</feature>
<proteinExistence type="predicted"/>
<protein>
    <submittedName>
        <fullName evidence="2">Uncharacterized protein</fullName>
    </submittedName>
</protein>
<keyword evidence="3" id="KW-1185">Reference proteome</keyword>
<name>A0A6A6R2W4_9PEZI</name>
<feature type="compositionally biased region" description="Low complexity" evidence="1">
    <location>
        <begin position="113"/>
        <end position="131"/>
    </location>
</feature>
<dbReference type="Proteomes" id="UP000799750">
    <property type="component" value="Unassembled WGS sequence"/>
</dbReference>